<dbReference type="PANTHER" id="PTHR23339">
    <property type="entry name" value="TYROSINE SPECIFIC PROTEIN PHOSPHATASE AND DUAL SPECIFICITY PROTEIN PHOSPHATASE"/>
    <property type="match status" value="1"/>
</dbReference>
<keyword evidence="3" id="KW-0963">Cytoplasm</keyword>
<dbReference type="InterPro" id="IPR057023">
    <property type="entry name" value="PTP-SAK"/>
</dbReference>
<dbReference type="InterPro" id="IPR050561">
    <property type="entry name" value="PTP"/>
</dbReference>
<organism evidence="10">
    <name type="scientific">uncultured Chloroflexia bacterium</name>
    <dbReference type="NCBI Taxonomy" id="1672391"/>
    <lineage>
        <taxon>Bacteria</taxon>
        <taxon>Bacillati</taxon>
        <taxon>Chloroflexota</taxon>
        <taxon>Chloroflexia</taxon>
        <taxon>environmental samples</taxon>
    </lineage>
</organism>
<dbReference type="Pfam" id="PF22784">
    <property type="entry name" value="PTP-SAK"/>
    <property type="match status" value="1"/>
</dbReference>
<protein>
    <submittedName>
        <fullName evidence="10">Uncharacterized protein</fullName>
    </submittedName>
</protein>
<evidence type="ECO:0000313" key="10">
    <source>
        <dbReference type="EMBL" id="CAA9303944.1"/>
    </source>
</evidence>
<evidence type="ECO:0000256" key="1">
    <source>
        <dbReference type="ARBA" id="ARBA00004514"/>
    </source>
</evidence>
<comment type="similarity">
    <text evidence="2">Belongs to the protein-tyrosine phosphatase family. Non-receptor class dual specificity subfamily.</text>
</comment>
<comment type="catalytic activity">
    <reaction evidence="6">
        <text>O-phospho-L-seryl-[protein] + H2O = L-seryl-[protein] + phosphate</text>
        <dbReference type="Rhea" id="RHEA:20629"/>
        <dbReference type="Rhea" id="RHEA-COMP:9863"/>
        <dbReference type="Rhea" id="RHEA-COMP:11604"/>
        <dbReference type="ChEBI" id="CHEBI:15377"/>
        <dbReference type="ChEBI" id="CHEBI:29999"/>
        <dbReference type="ChEBI" id="CHEBI:43474"/>
        <dbReference type="ChEBI" id="CHEBI:83421"/>
        <dbReference type="EC" id="3.1.3.16"/>
    </reaction>
</comment>
<reference evidence="10" key="1">
    <citation type="submission" date="2020-02" db="EMBL/GenBank/DDBJ databases">
        <authorList>
            <person name="Meier V. D."/>
        </authorList>
    </citation>
    <scope>NUCLEOTIDE SEQUENCE</scope>
    <source>
        <strain evidence="10">AVDCRST_MAG93</strain>
    </source>
</reference>
<evidence type="ECO:0000256" key="3">
    <source>
        <dbReference type="ARBA" id="ARBA00022490"/>
    </source>
</evidence>
<feature type="domain" description="Tyrosine-protein phosphatase" evidence="8">
    <location>
        <begin position="8"/>
        <end position="153"/>
    </location>
</feature>
<dbReference type="SUPFAM" id="SSF52799">
    <property type="entry name" value="(Phosphotyrosine protein) phosphatases II"/>
    <property type="match status" value="1"/>
</dbReference>
<evidence type="ECO:0000259" key="9">
    <source>
        <dbReference type="PROSITE" id="PS50056"/>
    </source>
</evidence>
<comment type="catalytic activity">
    <reaction evidence="7">
        <text>O-phospho-L-threonyl-[protein] + H2O = L-threonyl-[protein] + phosphate</text>
        <dbReference type="Rhea" id="RHEA:47004"/>
        <dbReference type="Rhea" id="RHEA-COMP:11060"/>
        <dbReference type="Rhea" id="RHEA-COMP:11605"/>
        <dbReference type="ChEBI" id="CHEBI:15377"/>
        <dbReference type="ChEBI" id="CHEBI:30013"/>
        <dbReference type="ChEBI" id="CHEBI:43474"/>
        <dbReference type="ChEBI" id="CHEBI:61977"/>
        <dbReference type="EC" id="3.1.3.16"/>
    </reaction>
</comment>
<dbReference type="PROSITE" id="PS50054">
    <property type="entry name" value="TYR_PHOSPHATASE_DUAL"/>
    <property type="match status" value="1"/>
</dbReference>
<evidence type="ECO:0000259" key="8">
    <source>
        <dbReference type="PROSITE" id="PS50054"/>
    </source>
</evidence>
<keyword evidence="5" id="KW-0904">Protein phosphatase</keyword>
<dbReference type="InterPro" id="IPR000387">
    <property type="entry name" value="Tyr_Pase_dom"/>
</dbReference>
<dbReference type="EMBL" id="CADCTR010001610">
    <property type="protein sequence ID" value="CAA9303944.1"/>
    <property type="molecule type" value="Genomic_DNA"/>
</dbReference>
<evidence type="ECO:0000256" key="2">
    <source>
        <dbReference type="ARBA" id="ARBA00008601"/>
    </source>
</evidence>
<sequence length="153" mass="16759">MKTRPAGELDWVEPERLAACAYPRLEANLAELAQQRVALLINLHERAHDPKLLARFGLAEVHLPVPDFTAPRPEQLEQGVMVIDQAIASGKRAVVHCGAGLGRTGTLLACYLVHRGMKPSEAIARIREVRPGSVETHEQEVAVAAYAMCHDKT</sequence>
<dbReference type="FunFam" id="3.90.190.10:FF:000063">
    <property type="entry name" value="Dual specificity phosphatase 23"/>
    <property type="match status" value="1"/>
</dbReference>
<dbReference type="InterPro" id="IPR016130">
    <property type="entry name" value="Tyr_Pase_AS"/>
</dbReference>
<proteinExistence type="inferred from homology"/>
<keyword evidence="4" id="KW-0378">Hydrolase</keyword>
<evidence type="ECO:0000256" key="5">
    <source>
        <dbReference type="ARBA" id="ARBA00022912"/>
    </source>
</evidence>
<gene>
    <name evidence="10" type="ORF">AVDCRST_MAG93-4793</name>
</gene>
<dbReference type="InterPro" id="IPR003595">
    <property type="entry name" value="Tyr_Pase_cat"/>
</dbReference>
<dbReference type="PROSITE" id="PS00383">
    <property type="entry name" value="TYR_PHOSPHATASE_1"/>
    <property type="match status" value="1"/>
</dbReference>
<evidence type="ECO:0000256" key="6">
    <source>
        <dbReference type="ARBA" id="ARBA00047761"/>
    </source>
</evidence>
<dbReference type="Gene3D" id="3.90.190.10">
    <property type="entry name" value="Protein tyrosine phosphatase superfamily"/>
    <property type="match status" value="1"/>
</dbReference>
<name>A0A6J4KHL9_9CHLR</name>
<dbReference type="AlphaFoldDB" id="A0A6J4KHL9"/>
<comment type="subcellular location">
    <subcellularLocation>
        <location evidence="1">Cytoplasm</location>
        <location evidence="1">Cytosol</location>
    </subcellularLocation>
</comment>
<dbReference type="GO" id="GO:0004722">
    <property type="term" value="F:protein serine/threonine phosphatase activity"/>
    <property type="evidence" value="ECO:0007669"/>
    <property type="project" value="UniProtKB-EC"/>
</dbReference>
<feature type="domain" description="Tyrosine specific protein phosphatases" evidence="9">
    <location>
        <begin position="74"/>
        <end position="141"/>
    </location>
</feature>
<dbReference type="InterPro" id="IPR020422">
    <property type="entry name" value="TYR_PHOSPHATASE_DUAL_dom"/>
</dbReference>
<dbReference type="InterPro" id="IPR029021">
    <property type="entry name" value="Prot-tyrosine_phosphatase-like"/>
</dbReference>
<accession>A0A6J4KHL9</accession>
<evidence type="ECO:0000256" key="7">
    <source>
        <dbReference type="ARBA" id="ARBA00048336"/>
    </source>
</evidence>
<dbReference type="PROSITE" id="PS50056">
    <property type="entry name" value="TYR_PHOSPHATASE_2"/>
    <property type="match status" value="1"/>
</dbReference>
<dbReference type="SMART" id="SM00404">
    <property type="entry name" value="PTPc_motif"/>
    <property type="match status" value="1"/>
</dbReference>
<dbReference type="SMART" id="SM00195">
    <property type="entry name" value="DSPc"/>
    <property type="match status" value="1"/>
</dbReference>
<dbReference type="GO" id="GO:0005829">
    <property type="term" value="C:cytosol"/>
    <property type="evidence" value="ECO:0007669"/>
    <property type="project" value="UniProtKB-SubCell"/>
</dbReference>
<evidence type="ECO:0000256" key="4">
    <source>
        <dbReference type="ARBA" id="ARBA00022801"/>
    </source>
</evidence>